<organism evidence="2 3">
    <name type="scientific">Trichogramma kaykai</name>
    <dbReference type="NCBI Taxonomy" id="54128"/>
    <lineage>
        <taxon>Eukaryota</taxon>
        <taxon>Metazoa</taxon>
        <taxon>Ecdysozoa</taxon>
        <taxon>Arthropoda</taxon>
        <taxon>Hexapoda</taxon>
        <taxon>Insecta</taxon>
        <taxon>Pterygota</taxon>
        <taxon>Neoptera</taxon>
        <taxon>Endopterygota</taxon>
        <taxon>Hymenoptera</taxon>
        <taxon>Apocrita</taxon>
        <taxon>Proctotrupomorpha</taxon>
        <taxon>Chalcidoidea</taxon>
        <taxon>Trichogrammatidae</taxon>
        <taxon>Trichogramma</taxon>
    </lineage>
</organism>
<evidence type="ECO:0000256" key="1">
    <source>
        <dbReference type="SAM" id="MobiDB-lite"/>
    </source>
</evidence>
<dbReference type="Proteomes" id="UP001627154">
    <property type="component" value="Unassembled WGS sequence"/>
</dbReference>
<dbReference type="EMBL" id="JBJJXI010000019">
    <property type="protein sequence ID" value="KAL3406348.1"/>
    <property type="molecule type" value="Genomic_DNA"/>
</dbReference>
<reference evidence="2 3" key="1">
    <citation type="journal article" date="2024" name="bioRxiv">
        <title>A reference genome for Trichogramma kaykai: A tiny desert-dwelling parasitoid wasp with competing sex-ratio distorters.</title>
        <authorList>
            <person name="Culotta J."/>
            <person name="Lindsey A.R."/>
        </authorList>
    </citation>
    <scope>NUCLEOTIDE SEQUENCE [LARGE SCALE GENOMIC DNA]</scope>
    <source>
        <strain evidence="2 3">KSX58</strain>
    </source>
</reference>
<evidence type="ECO:0000313" key="2">
    <source>
        <dbReference type="EMBL" id="KAL3406348.1"/>
    </source>
</evidence>
<dbReference type="AlphaFoldDB" id="A0ABD2XNP6"/>
<gene>
    <name evidence="2" type="ORF">TKK_001688</name>
</gene>
<keyword evidence="3" id="KW-1185">Reference proteome</keyword>
<proteinExistence type="predicted"/>
<protein>
    <submittedName>
        <fullName evidence="2">Uncharacterized protein</fullName>
    </submittedName>
</protein>
<name>A0ABD2XNP6_9HYME</name>
<accession>A0ABD2XNP6</accession>
<sequence>MIYMPARRSREREREREIASISTAPKKSRREMRAARLYGARLPISATPASVCVCAIVRGGRSAGAAAPEISTFAGFHEHIPIYV</sequence>
<comment type="caution">
    <text evidence="2">The sequence shown here is derived from an EMBL/GenBank/DDBJ whole genome shotgun (WGS) entry which is preliminary data.</text>
</comment>
<feature type="compositionally biased region" description="Basic and acidic residues" evidence="1">
    <location>
        <begin position="8"/>
        <end position="18"/>
    </location>
</feature>
<evidence type="ECO:0000313" key="3">
    <source>
        <dbReference type="Proteomes" id="UP001627154"/>
    </source>
</evidence>
<feature type="region of interest" description="Disordered" evidence="1">
    <location>
        <begin position="1"/>
        <end position="25"/>
    </location>
</feature>